<dbReference type="Proteomes" id="UP001314263">
    <property type="component" value="Unassembled WGS sequence"/>
</dbReference>
<feature type="compositionally biased region" description="Low complexity" evidence="1">
    <location>
        <begin position="98"/>
        <end position="110"/>
    </location>
</feature>
<evidence type="ECO:0000313" key="2">
    <source>
        <dbReference type="EMBL" id="CAK0785587.1"/>
    </source>
</evidence>
<proteinExistence type="predicted"/>
<keyword evidence="3" id="KW-1185">Reference proteome</keyword>
<sequence>MGLGPPQKCYRWRMSCVGNSHLCRTGGPCRSAQTPAAGRVTDFDYQKSVTSALQAMPRLITSKGGQIGLMRKSSACLPHGRGSAGERSPECSAPLELQRNAAARRQPRQPGMIYRGSAQPRQTLIHLS</sequence>
<dbReference type="EMBL" id="CAUYUE010000012">
    <property type="protein sequence ID" value="CAK0785587.1"/>
    <property type="molecule type" value="Genomic_DNA"/>
</dbReference>
<organism evidence="2 3">
    <name type="scientific">Coccomyxa viridis</name>
    <dbReference type="NCBI Taxonomy" id="1274662"/>
    <lineage>
        <taxon>Eukaryota</taxon>
        <taxon>Viridiplantae</taxon>
        <taxon>Chlorophyta</taxon>
        <taxon>core chlorophytes</taxon>
        <taxon>Trebouxiophyceae</taxon>
        <taxon>Trebouxiophyceae incertae sedis</taxon>
        <taxon>Coccomyxaceae</taxon>
        <taxon>Coccomyxa</taxon>
    </lineage>
</organism>
<reference evidence="2 3" key="1">
    <citation type="submission" date="2023-10" db="EMBL/GenBank/DDBJ databases">
        <authorList>
            <person name="Maclean D."/>
            <person name="Macfadyen A."/>
        </authorList>
    </citation>
    <scope>NUCLEOTIDE SEQUENCE [LARGE SCALE GENOMIC DNA]</scope>
</reference>
<accession>A0AAV1IFX7</accession>
<evidence type="ECO:0000313" key="3">
    <source>
        <dbReference type="Proteomes" id="UP001314263"/>
    </source>
</evidence>
<feature type="region of interest" description="Disordered" evidence="1">
    <location>
        <begin position="77"/>
        <end position="128"/>
    </location>
</feature>
<dbReference type="AlphaFoldDB" id="A0AAV1IFX7"/>
<name>A0AAV1IFX7_9CHLO</name>
<gene>
    <name evidence="2" type="ORF">CVIRNUC_008797</name>
</gene>
<protein>
    <submittedName>
        <fullName evidence="2">Uncharacterized protein</fullName>
    </submittedName>
</protein>
<evidence type="ECO:0000256" key="1">
    <source>
        <dbReference type="SAM" id="MobiDB-lite"/>
    </source>
</evidence>
<comment type="caution">
    <text evidence="2">The sequence shown here is derived from an EMBL/GenBank/DDBJ whole genome shotgun (WGS) entry which is preliminary data.</text>
</comment>